<dbReference type="InterPro" id="IPR050109">
    <property type="entry name" value="HTH-type_TetR-like_transc_reg"/>
</dbReference>
<protein>
    <submittedName>
        <fullName evidence="6">TetR/AcrR family transcriptional regulator</fullName>
    </submittedName>
</protein>
<dbReference type="InterPro" id="IPR023772">
    <property type="entry name" value="DNA-bd_HTH_TetR-type_CS"/>
</dbReference>
<dbReference type="InterPro" id="IPR041490">
    <property type="entry name" value="KstR2_TetR_C"/>
</dbReference>
<evidence type="ECO:0000256" key="3">
    <source>
        <dbReference type="ARBA" id="ARBA00023163"/>
    </source>
</evidence>
<dbReference type="Gene3D" id="1.10.10.60">
    <property type="entry name" value="Homeodomain-like"/>
    <property type="match status" value="1"/>
</dbReference>
<dbReference type="InterPro" id="IPR009057">
    <property type="entry name" value="Homeodomain-like_sf"/>
</dbReference>
<dbReference type="Gene3D" id="1.10.357.10">
    <property type="entry name" value="Tetracycline Repressor, domain 2"/>
    <property type="match status" value="1"/>
</dbReference>
<accession>A0ABU9YPH3</accession>
<feature type="domain" description="HTH tetR-type" evidence="5">
    <location>
        <begin position="18"/>
        <end position="78"/>
    </location>
</feature>
<sequence>MSGTDGNEPGMGRERRKALLEREIKDKACILFARKGFAGTSLTDIADAVGLSRAAIYYYFENKEALLEAIVAEVSERPIEIWLAQSRVSTAGPEEQLRDAVRRHVTGILDRQVLMRMMAVTEAALPPALAARHATSKRRYLNNCRRIIRDGVLAGVFRPVDDRVAALAVIGMAAWTVQWHDASRPPDTAGLAEAMAEMAVRSLSLDRDSAAAGTVDAVLVGLREHIGRLEQML</sequence>
<organism evidence="6 7">
    <name type="scientific">Tistrella arctica</name>
    <dbReference type="NCBI Taxonomy" id="3133430"/>
    <lineage>
        <taxon>Bacteria</taxon>
        <taxon>Pseudomonadati</taxon>
        <taxon>Pseudomonadota</taxon>
        <taxon>Alphaproteobacteria</taxon>
        <taxon>Geminicoccales</taxon>
        <taxon>Geminicoccaceae</taxon>
        <taxon>Tistrella</taxon>
    </lineage>
</organism>
<evidence type="ECO:0000256" key="4">
    <source>
        <dbReference type="PROSITE-ProRule" id="PRU00335"/>
    </source>
</evidence>
<dbReference type="Pfam" id="PF17932">
    <property type="entry name" value="TetR_C_24"/>
    <property type="match status" value="1"/>
</dbReference>
<evidence type="ECO:0000256" key="1">
    <source>
        <dbReference type="ARBA" id="ARBA00023015"/>
    </source>
</evidence>
<reference evidence="6 7" key="1">
    <citation type="submission" date="2024-03" db="EMBL/GenBank/DDBJ databases">
        <title>High-quality draft genome sequencing of Tistrella sp. BH-R2-4.</title>
        <authorList>
            <person name="Dong C."/>
        </authorList>
    </citation>
    <scope>NUCLEOTIDE SEQUENCE [LARGE SCALE GENOMIC DNA]</scope>
    <source>
        <strain evidence="6 7">BH-R2-4</strain>
    </source>
</reference>
<evidence type="ECO:0000313" key="7">
    <source>
        <dbReference type="Proteomes" id="UP001413721"/>
    </source>
</evidence>
<name>A0ABU9YPH3_9PROT</name>
<evidence type="ECO:0000256" key="2">
    <source>
        <dbReference type="ARBA" id="ARBA00023125"/>
    </source>
</evidence>
<dbReference type="PRINTS" id="PR00455">
    <property type="entry name" value="HTHTETR"/>
</dbReference>
<dbReference type="PANTHER" id="PTHR30055:SF234">
    <property type="entry name" value="HTH-TYPE TRANSCRIPTIONAL REGULATOR BETI"/>
    <property type="match status" value="1"/>
</dbReference>
<keyword evidence="1" id="KW-0805">Transcription regulation</keyword>
<keyword evidence="7" id="KW-1185">Reference proteome</keyword>
<dbReference type="PROSITE" id="PS01081">
    <property type="entry name" value="HTH_TETR_1"/>
    <property type="match status" value="1"/>
</dbReference>
<evidence type="ECO:0000313" key="6">
    <source>
        <dbReference type="EMBL" id="MEN2990713.1"/>
    </source>
</evidence>
<dbReference type="PROSITE" id="PS50977">
    <property type="entry name" value="HTH_TETR_2"/>
    <property type="match status" value="1"/>
</dbReference>
<feature type="DNA-binding region" description="H-T-H motif" evidence="4">
    <location>
        <begin position="41"/>
        <end position="60"/>
    </location>
</feature>
<keyword evidence="3" id="KW-0804">Transcription</keyword>
<dbReference type="RefSeq" id="WP_345933455.1">
    <property type="nucleotide sequence ID" value="NZ_JBBKTV010000005.1"/>
</dbReference>
<dbReference type="SUPFAM" id="SSF46689">
    <property type="entry name" value="Homeodomain-like"/>
    <property type="match status" value="1"/>
</dbReference>
<dbReference type="Pfam" id="PF00440">
    <property type="entry name" value="TetR_N"/>
    <property type="match status" value="1"/>
</dbReference>
<evidence type="ECO:0000259" key="5">
    <source>
        <dbReference type="PROSITE" id="PS50977"/>
    </source>
</evidence>
<dbReference type="SUPFAM" id="SSF48498">
    <property type="entry name" value="Tetracyclin repressor-like, C-terminal domain"/>
    <property type="match status" value="1"/>
</dbReference>
<dbReference type="PANTHER" id="PTHR30055">
    <property type="entry name" value="HTH-TYPE TRANSCRIPTIONAL REGULATOR RUTR"/>
    <property type="match status" value="1"/>
</dbReference>
<comment type="caution">
    <text evidence="6">The sequence shown here is derived from an EMBL/GenBank/DDBJ whole genome shotgun (WGS) entry which is preliminary data.</text>
</comment>
<dbReference type="InterPro" id="IPR036271">
    <property type="entry name" value="Tet_transcr_reg_TetR-rel_C_sf"/>
</dbReference>
<keyword evidence="2 4" id="KW-0238">DNA-binding</keyword>
<dbReference type="EMBL" id="JBBKTW010000008">
    <property type="protein sequence ID" value="MEN2990713.1"/>
    <property type="molecule type" value="Genomic_DNA"/>
</dbReference>
<dbReference type="Proteomes" id="UP001413721">
    <property type="component" value="Unassembled WGS sequence"/>
</dbReference>
<proteinExistence type="predicted"/>
<gene>
    <name evidence="6" type="ORF">WG926_20535</name>
</gene>
<dbReference type="InterPro" id="IPR001647">
    <property type="entry name" value="HTH_TetR"/>
</dbReference>